<evidence type="ECO:0000256" key="1">
    <source>
        <dbReference type="ARBA" id="ARBA00004651"/>
    </source>
</evidence>
<comment type="caution">
    <text evidence="9">The sequence shown here is derived from an EMBL/GenBank/DDBJ whole genome shotgun (WGS) entry which is preliminary data.</text>
</comment>
<evidence type="ECO:0000256" key="6">
    <source>
        <dbReference type="SAM" id="Phobius"/>
    </source>
</evidence>
<protein>
    <submittedName>
        <fullName evidence="9">ABC transporter permease</fullName>
    </submittedName>
</protein>
<feature type="transmembrane region" description="Helical" evidence="6">
    <location>
        <begin position="21"/>
        <end position="41"/>
    </location>
</feature>
<evidence type="ECO:0000259" key="8">
    <source>
        <dbReference type="Pfam" id="PF12704"/>
    </source>
</evidence>
<name>A0ABR7K2D8_9FIRM</name>
<keyword evidence="10" id="KW-1185">Reference proteome</keyword>
<keyword evidence="2" id="KW-1003">Cell membrane</keyword>
<gene>
    <name evidence="9" type="ORF">H8891_05180</name>
</gene>
<evidence type="ECO:0000313" key="9">
    <source>
        <dbReference type="EMBL" id="MBC6003186.1"/>
    </source>
</evidence>
<reference evidence="9 10" key="1">
    <citation type="submission" date="2020-08" db="EMBL/GenBank/DDBJ databases">
        <authorList>
            <person name="Liu C."/>
            <person name="Sun Q."/>
        </authorList>
    </citation>
    <scope>NUCLEOTIDE SEQUENCE [LARGE SCALE GENOMIC DNA]</scope>
    <source>
        <strain evidence="9 10">NSJ-45</strain>
    </source>
</reference>
<dbReference type="PANTHER" id="PTHR30572:SF9">
    <property type="entry name" value="ABC TRANSPORTER PERMEASE PROTEIN"/>
    <property type="match status" value="1"/>
</dbReference>
<feature type="domain" description="MacB-like periplasmic core" evidence="8">
    <location>
        <begin position="23"/>
        <end position="290"/>
    </location>
</feature>
<dbReference type="RefSeq" id="WP_187005481.1">
    <property type="nucleotide sequence ID" value="NZ_JACRWD010000001.1"/>
</dbReference>
<sequence length="489" mass="53970">MKCMNFVFRSIKSLKERKGKTLIILAIMLTVCLVILTSFSIQSATELASVMARQKLGSEVTLSLDIDKLMKKNQEDAKDINNGEKPKFEPIKVPIPLEYLNELKNSKYVTEYSLKSNTSANLDNLTAVGADEESEQESGPMPPMDMKNNGDVTICGLNDFNMEEKVNSQTITLKEGRAFTENDLDKNVVLVEETFADENELKVGDKIKLASTEDENTSIESEIIGIFKDDSEIDDHAYRFISMLPYNTMYVPYTLANKLKGSDYENSVDSMTFSLNDPVNVDKFIAEAKKTNIDFEQFKLDAGDRAYEAMMGPIDNVASFSKTALVVIAIFGGIILSLIIMLSMKDRIHEIGILMALGEKKIKIIGQLLTEVVLVLALAIGISTLCGKSISNIVGDKLIQNEISIQSQESSSKHLGFDRGNMGGGKGNFMNTNKPLEDVDPINDLDIKANGKDILKMSLCSLVISVVATIIPAAFIMRLNPKNILSKHS</sequence>
<dbReference type="InterPro" id="IPR050250">
    <property type="entry name" value="Macrolide_Exporter_MacB"/>
</dbReference>
<dbReference type="EMBL" id="JACRWD010000001">
    <property type="protein sequence ID" value="MBC6003186.1"/>
    <property type="molecule type" value="Genomic_DNA"/>
</dbReference>
<evidence type="ECO:0000259" key="7">
    <source>
        <dbReference type="Pfam" id="PF02687"/>
    </source>
</evidence>
<dbReference type="InterPro" id="IPR025857">
    <property type="entry name" value="MacB_PCD"/>
</dbReference>
<dbReference type="Pfam" id="PF12704">
    <property type="entry name" value="MacB_PCD"/>
    <property type="match status" value="1"/>
</dbReference>
<evidence type="ECO:0000256" key="4">
    <source>
        <dbReference type="ARBA" id="ARBA00022989"/>
    </source>
</evidence>
<evidence type="ECO:0000256" key="3">
    <source>
        <dbReference type="ARBA" id="ARBA00022692"/>
    </source>
</evidence>
<keyword evidence="5 6" id="KW-0472">Membrane</keyword>
<evidence type="ECO:0000313" key="10">
    <source>
        <dbReference type="Proteomes" id="UP000611796"/>
    </source>
</evidence>
<accession>A0ABR7K2D8</accession>
<dbReference type="Pfam" id="PF02687">
    <property type="entry name" value="FtsX"/>
    <property type="match status" value="1"/>
</dbReference>
<keyword evidence="4 6" id="KW-1133">Transmembrane helix</keyword>
<evidence type="ECO:0000256" key="5">
    <source>
        <dbReference type="ARBA" id="ARBA00023136"/>
    </source>
</evidence>
<proteinExistence type="predicted"/>
<dbReference type="InterPro" id="IPR003838">
    <property type="entry name" value="ABC3_permease_C"/>
</dbReference>
<feature type="transmembrane region" description="Helical" evidence="6">
    <location>
        <begin position="324"/>
        <end position="343"/>
    </location>
</feature>
<feature type="transmembrane region" description="Helical" evidence="6">
    <location>
        <begin position="364"/>
        <end position="385"/>
    </location>
</feature>
<evidence type="ECO:0000256" key="2">
    <source>
        <dbReference type="ARBA" id="ARBA00022475"/>
    </source>
</evidence>
<dbReference type="PANTHER" id="PTHR30572">
    <property type="entry name" value="MEMBRANE COMPONENT OF TRANSPORTER-RELATED"/>
    <property type="match status" value="1"/>
</dbReference>
<feature type="domain" description="ABC3 transporter permease C-terminal" evidence="7">
    <location>
        <begin position="324"/>
        <end position="400"/>
    </location>
</feature>
<feature type="transmembrane region" description="Helical" evidence="6">
    <location>
        <begin position="454"/>
        <end position="477"/>
    </location>
</feature>
<keyword evidence="3 6" id="KW-0812">Transmembrane</keyword>
<comment type="subcellular location">
    <subcellularLocation>
        <location evidence="1">Cell membrane</location>
        <topology evidence="1">Multi-pass membrane protein</topology>
    </subcellularLocation>
</comment>
<organism evidence="9 10">
    <name type="scientific">Paeniclostridium hominis</name>
    <dbReference type="NCBI Taxonomy" id="2764329"/>
    <lineage>
        <taxon>Bacteria</taxon>
        <taxon>Bacillati</taxon>
        <taxon>Bacillota</taxon>
        <taxon>Clostridia</taxon>
        <taxon>Peptostreptococcales</taxon>
        <taxon>Peptostreptococcaceae</taxon>
        <taxon>Paeniclostridium</taxon>
    </lineage>
</organism>
<dbReference type="Proteomes" id="UP000611796">
    <property type="component" value="Unassembled WGS sequence"/>
</dbReference>